<feature type="non-terminal residue" evidence="1">
    <location>
        <position position="1"/>
    </location>
</feature>
<protein>
    <submittedName>
        <fullName evidence="1">Putative ovule protein</fullName>
    </submittedName>
</protein>
<sequence>KLYVVWHNLLNFYYPFIPIYKRKSSCSLLSFLVQSNPGTSLMTPIDCMCTHTLPCHKISRYLQLIFLSQVWAI</sequence>
<dbReference type="AlphaFoldDB" id="A0A0V0GUR0"/>
<accession>A0A0V0GUR0</accession>
<evidence type="ECO:0000313" key="1">
    <source>
        <dbReference type="EMBL" id="JAP11857.1"/>
    </source>
</evidence>
<organism evidence="1">
    <name type="scientific">Solanum chacoense</name>
    <name type="common">Chaco potato</name>
    <dbReference type="NCBI Taxonomy" id="4108"/>
    <lineage>
        <taxon>Eukaryota</taxon>
        <taxon>Viridiplantae</taxon>
        <taxon>Streptophyta</taxon>
        <taxon>Embryophyta</taxon>
        <taxon>Tracheophyta</taxon>
        <taxon>Spermatophyta</taxon>
        <taxon>Magnoliopsida</taxon>
        <taxon>eudicotyledons</taxon>
        <taxon>Gunneridae</taxon>
        <taxon>Pentapetalae</taxon>
        <taxon>asterids</taxon>
        <taxon>lamiids</taxon>
        <taxon>Solanales</taxon>
        <taxon>Solanaceae</taxon>
        <taxon>Solanoideae</taxon>
        <taxon>Solaneae</taxon>
        <taxon>Solanum</taxon>
    </lineage>
</organism>
<dbReference type="EMBL" id="GEDG01030565">
    <property type="protein sequence ID" value="JAP11857.1"/>
    <property type="molecule type" value="Transcribed_RNA"/>
</dbReference>
<reference evidence="1" key="1">
    <citation type="submission" date="2015-12" db="EMBL/GenBank/DDBJ databases">
        <title>Gene expression during late stages of embryo sac development: a critical building block for successful pollen-pistil interactions.</title>
        <authorList>
            <person name="Liu Y."/>
            <person name="Joly V."/>
            <person name="Sabar M."/>
            <person name="Matton D.P."/>
        </authorList>
    </citation>
    <scope>NUCLEOTIDE SEQUENCE</scope>
</reference>
<name>A0A0V0GUR0_SOLCH</name>
<proteinExistence type="predicted"/>